<evidence type="ECO:0000313" key="2">
    <source>
        <dbReference type="EMBL" id="SDC94083.1"/>
    </source>
</evidence>
<keyword evidence="3" id="KW-1185">Reference proteome</keyword>
<feature type="transmembrane region" description="Helical" evidence="1">
    <location>
        <begin position="86"/>
        <end position="113"/>
    </location>
</feature>
<reference evidence="3" key="1">
    <citation type="submission" date="2016-10" db="EMBL/GenBank/DDBJ databases">
        <authorList>
            <person name="Varghese N."/>
            <person name="Submissions S."/>
        </authorList>
    </citation>
    <scope>NUCLEOTIDE SEQUENCE [LARGE SCALE GENOMIC DNA]</scope>
    <source>
        <strain evidence="3">DSM 21620</strain>
    </source>
</reference>
<proteinExistence type="predicted"/>
<keyword evidence="1" id="KW-0812">Transmembrane</keyword>
<dbReference type="OrthoDB" id="2680385at2"/>
<name>A0A1G6QP32_9BACI</name>
<dbReference type="STRING" id="361279.SAMN05421663_105163"/>
<dbReference type="RefSeq" id="WP_093727247.1">
    <property type="nucleotide sequence ID" value="NZ_FMZB01000005.1"/>
</dbReference>
<keyword evidence="1" id="KW-1133">Transmembrane helix</keyword>
<gene>
    <name evidence="2" type="ORF">SAMN05421663_105163</name>
</gene>
<organism evidence="2 3">
    <name type="scientific">Terribacillus halophilus</name>
    <dbReference type="NCBI Taxonomy" id="361279"/>
    <lineage>
        <taxon>Bacteria</taxon>
        <taxon>Bacillati</taxon>
        <taxon>Bacillota</taxon>
        <taxon>Bacilli</taxon>
        <taxon>Bacillales</taxon>
        <taxon>Bacillaceae</taxon>
        <taxon>Terribacillus</taxon>
    </lineage>
</organism>
<feature type="transmembrane region" description="Helical" evidence="1">
    <location>
        <begin position="133"/>
        <end position="159"/>
    </location>
</feature>
<dbReference type="Proteomes" id="UP000198666">
    <property type="component" value="Unassembled WGS sequence"/>
</dbReference>
<dbReference type="EMBL" id="FMZB01000005">
    <property type="protein sequence ID" value="SDC94083.1"/>
    <property type="molecule type" value="Genomic_DNA"/>
</dbReference>
<dbReference type="AlphaFoldDB" id="A0A1G6QP32"/>
<keyword evidence="1" id="KW-0472">Membrane</keyword>
<evidence type="ECO:0000313" key="3">
    <source>
        <dbReference type="Proteomes" id="UP000198666"/>
    </source>
</evidence>
<accession>A0A1G6QP32</accession>
<protein>
    <submittedName>
        <fullName evidence="2">Uncharacterized protein</fullName>
    </submittedName>
</protein>
<evidence type="ECO:0000256" key="1">
    <source>
        <dbReference type="SAM" id="Phobius"/>
    </source>
</evidence>
<sequence>MDVKLNRKEKEYLENVLQALHNRRAAQEQIHIIEQQLLEHMEESRLHGIDPFEDLETPEEFVKEYLEINQTHRSTKQKSFFSKKHIFLGFSSFIMTYLLSQLILSMFLTPSFSPAYENTDFNYNILYNISDNLWWNTTLIMISLLSAAIITSFISFYAFRRMKRS</sequence>